<sequence length="188" mass="20782">MLQEIDLSQPLWVFGYGSLIWHPGFPVEEQAVARLDGYHRAFCMTSIHYRGTPDSPGLVLALDASDGAICDGLAFRVMPGAEADTLDALRERELVSYAYREELVSLRLRDGRTVEALTYVIERDHAQYRGGLTLEDQAQIIARACGGRGPNCDYLFNTAEHLTNLGLSDPDLDWLAARVRALAASDRG</sequence>
<evidence type="ECO:0000256" key="2">
    <source>
        <dbReference type="ARBA" id="ARBA00023239"/>
    </source>
</evidence>
<dbReference type="InterPro" id="IPR013024">
    <property type="entry name" value="GGCT-like"/>
</dbReference>
<organism evidence="3 4">
    <name type="scientific">Tropicimonas isoalkanivorans</name>
    <dbReference type="NCBI Taxonomy" id="441112"/>
    <lineage>
        <taxon>Bacteria</taxon>
        <taxon>Pseudomonadati</taxon>
        <taxon>Pseudomonadota</taxon>
        <taxon>Alphaproteobacteria</taxon>
        <taxon>Rhodobacterales</taxon>
        <taxon>Roseobacteraceae</taxon>
        <taxon>Tropicimonas</taxon>
    </lineage>
</organism>
<evidence type="ECO:0000313" key="3">
    <source>
        <dbReference type="EMBL" id="SFD13072.1"/>
    </source>
</evidence>
<protein>
    <recommendedName>
        <fullName evidence="1">glutathione-specific gamma-glutamylcyclotransferase</fullName>
        <ecNumber evidence="1">4.3.2.7</ecNumber>
    </recommendedName>
</protein>
<dbReference type="Proteomes" id="UP000198728">
    <property type="component" value="Unassembled WGS sequence"/>
</dbReference>
<dbReference type="CDD" id="cd06661">
    <property type="entry name" value="GGCT_like"/>
    <property type="match status" value="1"/>
</dbReference>
<dbReference type="EMBL" id="FOLG01000016">
    <property type="protein sequence ID" value="SFD13072.1"/>
    <property type="molecule type" value="Genomic_DNA"/>
</dbReference>
<evidence type="ECO:0000256" key="1">
    <source>
        <dbReference type="ARBA" id="ARBA00012344"/>
    </source>
</evidence>
<dbReference type="PANTHER" id="PTHR12192">
    <property type="entry name" value="CATION TRANSPORT PROTEIN CHAC-RELATED"/>
    <property type="match status" value="1"/>
</dbReference>
<dbReference type="OrthoDB" id="9795692at2"/>
<name>A0A1I1PTW6_9RHOB</name>
<dbReference type="Pfam" id="PF04752">
    <property type="entry name" value="ChaC"/>
    <property type="match status" value="1"/>
</dbReference>
<dbReference type="GO" id="GO:0006751">
    <property type="term" value="P:glutathione catabolic process"/>
    <property type="evidence" value="ECO:0007669"/>
    <property type="project" value="InterPro"/>
</dbReference>
<keyword evidence="2" id="KW-0456">Lyase</keyword>
<dbReference type="STRING" id="441112.SAMN04488094_11643"/>
<reference evidence="3 4" key="1">
    <citation type="submission" date="2016-10" db="EMBL/GenBank/DDBJ databases">
        <authorList>
            <person name="de Groot N.N."/>
        </authorList>
    </citation>
    <scope>NUCLEOTIDE SEQUENCE [LARGE SCALE GENOMIC DNA]</scope>
    <source>
        <strain evidence="3 4">DSM 19548</strain>
    </source>
</reference>
<dbReference type="SUPFAM" id="SSF110857">
    <property type="entry name" value="Gamma-glutamyl cyclotransferase-like"/>
    <property type="match status" value="1"/>
</dbReference>
<evidence type="ECO:0000313" key="4">
    <source>
        <dbReference type="Proteomes" id="UP000198728"/>
    </source>
</evidence>
<dbReference type="GO" id="GO:0061928">
    <property type="term" value="F:glutathione specific gamma-glutamylcyclotransferase activity"/>
    <property type="evidence" value="ECO:0007669"/>
    <property type="project" value="UniProtKB-EC"/>
</dbReference>
<keyword evidence="4" id="KW-1185">Reference proteome</keyword>
<dbReference type="EC" id="4.3.2.7" evidence="1"/>
<gene>
    <name evidence="3" type="ORF">SAMN04488094_11643</name>
</gene>
<dbReference type="GO" id="GO:0005737">
    <property type="term" value="C:cytoplasm"/>
    <property type="evidence" value="ECO:0007669"/>
    <property type="project" value="TreeGrafter"/>
</dbReference>
<dbReference type="Gene3D" id="3.10.490.10">
    <property type="entry name" value="Gamma-glutamyl cyclotransferase-like"/>
    <property type="match status" value="1"/>
</dbReference>
<proteinExistence type="predicted"/>
<dbReference type="AlphaFoldDB" id="A0A1I1PTW6"/>
<dbReference type="RefSeq" id="WP_093362523.1">
    <property type="nucleotide sequence ID" value="NZ_FOLG01000016.1"/>
</dbReference>
<dbReference type="PANTHER" id="PTHR12192:SF2">
    <property type="entry name" value="GLUTATHIONE-SPECIFIC GAMMA-GLUTAMYLCYCLOTRANSFERASE 2"/>
    <property type="match status" value="1"/>
</dbReference>
<accession>A0A1I1PTW6</accession>
<dbReference type="InterPro" id="IPR036568">
    <property type="entry name" value="GGCT-like_sf"/>
</dbReference>
<dbReference type="InterPro" id="IPR006840">
    <property type="entry name" value="ChaC"/>
</dbReference>